<dbReference type="GO" id="GO:0016787">
    <property type="term" value="F:hydrolase activity"/>
    <property type="evidence" value="ECO:0007669"/>
    <property type="project" value="UniProtKB-KW"/>
</dbReference>
<proteinExistence type="predicted"/>
<reference evidence="1" key="1">
    <citation type="submission" date="2020-02" db="EMBL/GenBank/DDBJ databases">
        <authorList>
            <person name="Meier V. D."/>
        </authorList>
    </citation>
    <scope>NUCLEOTIDE SEQUENCE</scope>
    <source>
        <strain evidence="1">AVDCRST_MAG56</strain>
    </source>
</reference>
<organism evidence="1">
    <name type="scientific">uncultured Cytophagales bacterium</name>
    <dbReference type="NCBI Taxonomy" id="158755"/>
    <lineage>
        <taxon>Bacteria</taxon>
        <taxon>Pseudomonadati</taxon>
        <taxon>Bacteroidota</taxon>
        <taxon>Sphingobacteriia</taxon>
        <taxon>Sphingobacteriales</taxon>
        <taxon>environmental samples</taxon>
    </lineage>
</organism>
<dbReference type="EMBL" id="CADCTQ010000065">
    <property type="protein sequence ID" value="CAA9226550.1"/>
    <property type="molecule type" value="Genomic_DNA"/>
</dbReference>
<dbReference type="AlphaFoldDB" id="A0A6J4HMB3"/>
<gene>
    <name evidence="1" type="ORF">AVDCRST_MAG56-694</name>
</gene>
<name>A0A6J4HMB3_9SPHI</name>
<sequence>MHTTWQLGFAKFTVSDMSGISTAEVHAYVDLLKREDGGKAFLKIMRNFDYSPAFRQRCYGGVQGVPYPIQALWGVEDPGLTFERYGQEIGQVVGLPAIQKLPAKHLLQEDQWAAIADAVTRLASQAGTL</sequence>
<keyword evidence="1" id="KW-0378">Hydrolase</keyword>
<accession>A0A6J4HMB3</accession>
<dbReference type="Gene3D" id="3.40.50.1820">
    <property type="entry name" value="alpha/beta hydrolase"/>
    <property type="match status" value="1"/>
</dbReference>
<dbReference type="InterPro" id="IPR029058">
    <property type="entry name" value="AB_hydrolase_fold"/>
</dbReference>
<evidence type="ECO:0000313" key="1">
    <source>
        <dbReference type="EMBL" id="CAA9226550.1"/>
    </source>
</evidence>
<dbReference type="SUPFAM" id="SSF53474">
    <property type="entry name" value="alpha/beta-Hydrolases"/>
    <property type="match status" value="1"/>
</dbReference>
<protein>
    <submittedName>
        <fullName evidence="1">Alpha/beta hydrolase fold</fullName>
    </submittedName>
</protein>